<dbReference type="EMBL" id="SSMC01000002">
    <property type="protein sequence ID" value="THD67887.1"/>
    <property type="molecule type" value="Genomic_DNA"/>
</dbReference>
<gene>
    <name evidence="1" type="ORF">E7Z59_09565</name>
</gene>
<protein>
    <recommendedName>
        <fullName evidence="3">Secreted protein</fullName>
    </recommendedName>
</protein>
<evidence type="ECO:0008006" key="3">
    <source>
        <dbReference type="Google" id="ProtNLM"/>
    </source>
</evidence>
<dbReference type="Proteomes" id="UP000305939">
    <property type="component" value="Unassembled WGS sequence"/>
</dbReference>
<name>A0A4S3M1H3_9FLAO</name>
<keyword evidence="2" id="KW-1185">Reference proteome</keyword>
<organism evidence="1 2">
    <name type="scientific">Robertkochia marina</name>
    <dbReference type="NCBI Taxonomy" id="1227945"/>
    <lineage>
        <taxon>Bacteria</taxon>
        <taxon>Pseudomonadati</taxon>
        <taxon>Bacteroidota</taxon>
        <taxon>Flavobacteriia</taxon>
        <taxon>Flavobacteriales</taxon>
        <taxon>Flavobacteriaceae</taxon>
        <taxon>Robertkochia</taxon>
    </lineage>
</organism>
<dbReference type="RefSeq" id="WP_136336092.1">
    <property type="nucleotide sequence ID" value="NZ_QXMP01000012.1"/>
</dbReference>
<reference evidence="1 2" key="1">
    <citation type="submission" date="2019-04" db="EMBL/GenBank/DDBJ databases">
        <title>Draft genome sequence of Robertkochia marina CC-AMO-30D.</title>
        <authorList>
            <person name="Hameed A."/>
            <person name="Lin S.-Y."/>
            <person name="Shahina M."/>
            <person name="Lai W.-A."/>
            <person name="Young C.-C."/>
        </authorList>
    </citation>
    <scope>NUCLEOTIDE SEQUENCE [LARGE SCALE GENOMIC DNA]</scope>
    <source>
        <strain evidence="1 2">CC-AMO-30D</strain>
    </source>
</reference>
<dbReference type="AlphaFoldDB" id="A0A4S3M1H3"/>
<evidence type="ECO:0000313" key="2">
    <source>
        <dbReference type="Proteomes" id="UP000305939"/>
    </source>
</evidence>
<proteinExistence type="predicted"/>
<comment type="caution">
    <text evidence="1">The sequence shown here is derived from an EMBL/GenBank/DDBJ whole genome shotgun (WGS) entry which is preliminary data.</text>
</comment>
<accession>A0A4S3M1H3</accession>
<dbReference type="OrthoDB" id="1148517at2"/>
<evidence type="ECO:0000313" key="1">
    <source>
        <dbReference type="EMBL" id="THD67887.1"/>
    </source>
</evidence>
<sequence length="212" mass="23884">MKKQFFYITFFLIFFLGGIIQVSAQGELPKEPIKIEGINTKKDNNTGLMELFKLPPSNANSMPDLNEKRNFMMREQFLDPGTQYKRKSKKPDAENTQAGATTNQFLGDFRSNGKFVKIVCRDHQYVDGDRVRIFMNDKVVQPNVLLDASYRGIYVDLVPGFNKIDFQALNQGSSGPNTAALAVFDDQGNVISVKEWNLATGVKATMIIVKED</sequence>